<evidence type="ECO:0000256" key="4">
    <source>
        <dbReference type="ARBA" id="ARBA00023002"/>
    </source>
</evidence>
<evidence type="ECO:0000313" key="8">
    <source>
        <dbReference type="EMBL" id="CAF4062835.1"/>
    </source>
</evidence>
<dbReference type="OrthoDB" id="10257314at2759"/>
<dbReference type="Proteomes" id="UP000663829">
    <property type="component" value="Unassembled WGS sequence"/>
</dbReference>
<dbReference type="PANTHER" id="PTHR30468:SF1">
    <property type="entry name" value="ALPHA-KETOGLUTARATE-DEPENDENT SULFONATE DIOXYGENASE"/>
    <property type="match status" value="1"/>
</dbReference>
<keyword evidence="9" id="KW-1185">Reference proteome</keyword>
<protein>
    <recommendedName>
        <fullName evidence="6">TauD/TfdA-like domain-containing protein</fullName>
    </recommendedName>
</protein>
<evidence type="ECO:0000256" key="3">
    <source>
        <dbReference type="ARBA" id="ARBA00022964"/>
    </source>
</evidence>
<dbReference type="PANTHER" id="PTHR30468">
    <property type="entry name" value="ALPHA-KETOGLUTARATE-DEPENDENT SULFONATE DIOXYGENASE"/>
    <property type="match status" value="1"/>
</dbReference>
<dbReference type="GO" id="GO:0016706">
    <property type="term" value="F:2-oxoglutarate-dependent dioxygenase activity"/>
    <property type="evidence" value="ECO:0007669"/>
    <property type="project" value="TreeGrafter"/>
</dbReference>
<keyword evidence="4" id="KW-0560">Oxidoreductase</keyword>
<keyword evidence="3" id="KW-0223">Dioxygenase</keyword>
<accession>A0A815BQ91</accession>
<sequence length="292" mass="33709">MNSNQCEQEEISTDTNDLNIEILVPAIGAVIHDIDLSNSLDKSNIIQQIEQALIRHQVIFFRNQHLTPKQHRDFARLFGNLHTNPFHSHVQDMPELMVLEFGPDRKPSDGKWHTDITFMERPALGCVLYAREIPAVGGDTIWSSMYSAYDALSLPMKTFLSTLSAEHSYAKNFSLTNVHLPDARERLDKAKQELPPVIHPVIRTHPITKRKSLFVNSTFTTRIIGLSDIESDMLLNYLFSLVNKPEYTIRWHWKENDVAFWDNRSTQHYPVGDYWPNCRRMERATIIGDIPS</sequence>
<dbReference type="EMBL" id="CAJOBC010024388">
    <property type="protein sequence ID" value="CAF4062835.1"/>
    <property type="molecule type" value="Genomic_DNA"/>
</dbReference>
<dbReference type="InterPro" id="IPR042098">
    <property type="entry name" value="TauD-like_sf"/>
</dbReference>
<comment type="similarity">
    <text evidence="1">Belongs to the TfdA dioxygenase family.</text>
</comment>
<name>A0A815BQ91_9BILA</name>
<evidence type="ECO:0000256" key="2">
    <source>
        <dbReference type="ARBA" id="ARBA00022723"/>
    </source>
</evidence>
<dbReference type="Pfam" id="PF02668">
    <property type="entry name" value="TauD"/>
    <property type="match status" value="1"/>
</dbReference>
<reference evidence="7" key="1">
    <citation type="submission" date="2021-02" db="EMBL/GenBank/DDBJ databases">
        <authorList>
            <person name="Nowell W R."/>
        </authorList>
    </citation>
    <scope>NUCLEOTIDE SEQUENCE</scope>
</reference>
<dbReference type="EMBL" id="CAJNOQ010011299">
    <property type="protein sequence ID" value="CAF1273185.1"/>
    <property type="molecule type" value="Genomic_DNA"/>
</dbReference>
<dbReference type="AlphaFoldDB" id="A0A815BQ91"/>
<dbReference type="InterPro" id="IPR003819">
    <property type="entry name" value="TauD/TfdA-like"/>
</dbReference>
<evidence type="ECO:0000313" key="7">
    <source>
        <dbReference type="EMBL" id="CAF1273185.1"/>
    </source>
</evidence>
<evidence type="ECO:0000256" key="1">
    <source>
        <dbReference type="ARBA" id="ARBA00005896"/>
    </source>
</evidence>
<evidence type="ECO:0000256" key="5">
    <source>
        <dbReference type="ARBA" id="ARBA00023004"/>
    </source>
</evidence>
<dbReference type="Gene3D" id="3.60.130.10">
    <property type="entry name" value="Clavaminate synthase-like"/>
    <property type="match status" value="1"/>
</dbReference>
<dbReference type="SUPFAM" id="SSF51197">
    <property type="entry name" value="Clavaminate synthase-like"/>
    <property type="match status" value="1"/>
</dbReference>
<keyword evidence="2" id="KW-0479">Metal-binding</keyword>
<dbReference type="InterPro" id="IPR051323">
    <property type="entry name" value="AtsK-like"/>
</dbReference>
<proteinExistence type="inferred from homology"/>
<organism evidence="7 9">
    <name type="scientific">Didymodactylos carnosus</name>
    <dbReference type="NCBI Taxonomy" id="1234261"/>
    <lineage>
        <taxon>Eukaryota</taxon>
        <taxon>Metazoa</taxon>
        <taxon>Spiralia</taxon>
        <taxon>Gnathifera</taxon>
        <taxon>Rotifera</taxon>
        <taxon>Eurotatoria</taxon>
        <taxon>Bdelloidea</taxon>
        <taxon>Philodinida</taxon>
        <taxon>Philodinidae</taxon>
        <taxon>Didymodactylos</taxon>
    </lineage>
</organism>
<dbReference type="GO" id="GO:0005737">
    <property type="term" value="C:cytoplasm"/>
    <property type="evidence" value="ECO:0007669"/>
    <property type="project" value="TreeGrafter"/>
</dbReference>
<evidence type="ECO:0000259" key="6">
    <source>
        <dbReference type="Pfam" id="PF02668"/>
    </source>
</evidence>
<dbReference type="NCBIfam" id="NF007104">
    <property type="entry name" value="PRK09553.1"/>
    <property type="match status" value="1"/>
</dbReference>
<dbReference type="GO" id="GO:0046872">
    <property type="term" value="F:metal ion binding"/>
    <property type="evidence" value="ECO:0007669"/>
    <property type="project" value="UniProtKB-KW"/>
</dbReference>
<comment type="caution">
    <text evidence="7">The sequence shown here is derived from an EMBL/GenBank/DDBJ whole genome shotgun (WGS) entry which is preliminary data.</text>
</comment>
<evidence type="ECO:0000313" key="9">
    <source>
        <dbReference type="Proteomes" id="UP000663829"/>
    </source>
</evidence>
<feature type="domain" description="TauD/TfdA-like" evidence="6">
    <location>
        <begin position="23"/>
        <end position="285"/>
    </location>
</feature>
<gene>
    <name evidence="7" type="ORF">GPM918_LOCUS27184</name>
    <name evidence="8" type="ORF">SRO942_LOCUS27470</name>
</gene>
<dbReference type="Proteomes" id="UP000681722">
    <property type="component" value="Unassembled WGS sequence"/>
</dbReference>
<dbReference type="GO" id="GO:0006790">
    <property type="term" value="P:sulfur compound metabolic process"/>
    <property type="evidence" value="ECO:0007669"/>
    <property type="project" value="TreeGrafter"/>
</dbReference>
<keyword evidence="5" id="KW-0408">Iron</keyword>